<feature type="compositionally biased region" description="Gly residues" evidence="1">
    <location>
        <begin position="36"/>
        <end position="46"/>
    </location>
</feature>
<dbReference type="Proteomes" id="UP000490939">
    <property type="component" value="Unassembled WGS sequence"/>
</dbReference>
<organism evidence="5 7">
    <name type="scientific">Venturia inaequalis</name>
    <name type="common">Apple scab fungus</name>
    <dbReference type="NCBI Taxonomy" id="5025"/>
    <lineage>
        <taxon>Eukaryota</taxon>
        <taxon>Fungi</taxon>
        <taxon>Dikarya</taxon>
        <taxon>Ascomycota</taxon>
        <taxon>Pezizomycotina</taxon>
        <taxon>Dothideomycetes</taxon>
        <taxon>Pleosporomycetidae</taxon>
        <taxon>Venturiales</taxon>
        <taxon>Venturiaceae</taxon>
        <taxon>Venturia</taxon>
    </lineage>
</organism>
<keyword evidence="7" id="KW-1185">Reference proteome</keyword>
<accession>A0A8H3V8N7</accession>
<evidence type="ECO:0000313" key="5">
    <source>
        <dbReference type="EMBL" id="KAE9984080.1"/>
    </source>
</evidence>
<feature type="signal peptide" evidence="2">
    <location>
        <begin position="1"/>
        <end position="16"/>
    </location>
</feature>
<dbReference type="EMBL" id="WNWS01000071">
    <property type="protein sequence ID" value="KAE9982762.1"/>
    <property type="molecule type" value="Genomic_DNA"/>
</dbReference>
<dbReference type="Proteomes" id="UP000433883">
    <property type="component" value="Unassembled WGS sequence"/>
</dbReference>
<feature type="compositionally biased region" description="Basic and acidic residues" evidence="1">
    <location>
        <begin position="90"/>
        <end position="100"/>
    </location>
</feature>
<reference evidence="5 7" key="1">
    <citation type="submission" date="2019-07" db="EMBL/GenBank/DDBJ databases">
        <title>Venturia inaequalis Genome Resource.</title>
        <authorList>
            <person name="Lichtner F.J."/>
        </authorList>
    </citation>
    <scope>NUCLEOTIDE SEQUENCE [LARGE SCALE GENOMIC DNA]</scope>
    <source>
        <strain evidence="4 6">120213</strain>
        <strain evidence="3">Bline_iso_100314</strain>
        <strain evidence="5 7">DMI_063113</strain>
    </source>
</reference>
<protein>
    <submittedName>
        <fullName evidence="5">Uncharacterized protein</fullName>
    </submittedName>
</protein>
<sequence>MRLSTVFALFAASVYALPKPEPAPQDLSALLESLKSGGGGKAGGGFPKPQGGLPKPSGGFPKPSGGLPKPAGGLPKPAGGIPKLPGGHGGHGDRRMARSF</sequence>
<comment type="caution">
    <text evidence="5">The sequence shown here is derived from an EMBL/GenBank/DDBJ whole genome shotgun (WGS) entry which is preliminary data.</text>
</comment>
<dbReference type="AlphaFoldDB" id="A0A8H3V8N7"/>
<evidence type="ECO:0000313" key="6">
    <source>
        <dbReference type="Proteomes" id="UP000447873"/>
    </source>
</evidence>
<dbReference type="EMBL" id="WNWR01000302">
    <property type="protein sequence ID" value="KAE9984080.1"/>
    <property type="molecule type" value="Genomic_DNA"/>
</dbReference>
<dbReference type="EMBL" id="WNWQ01000171">
    <property type="protein sequence ID" value="KAE9975724.1"/>
    <property type="molecule type" value="Genomic_DNA"/>
</dbReference>
<feature type="chain" id="PRO_5044690803" evidence="2">
    <location>
        <begin position="17"/>
        <end position="100"/>
    </location>
</feature>
<gene>
    <name evidence="3" type="ORF">BLS_002471</name>
    <name evidence="5" type="ORF">EG327_005247</name>
    <name evidence="4" type="ORF">EG328_010626</name>
</gene>
<proteinExistence type="predicted"/>
<keyword evidence="2" id="KW-0732">Signal</keyword>
<evidence type="ECO:0000256" key="1">
    <source>
        <dbReference type="SAM" id="MobiDB-lite"/>
    </source>
</evidence>
<feature type="compositionally biased region" description="Low complexity" evidence="1">
    <location>
        <begin position="47"/>
        <end position="85"/>
    </location>
</feature>
<evidence type="ECO:0000313" key="4">
    <source>
        <dbReference type="EMBL" id="KAE9982762.1"/>
    </source>
</evidence>
<evidence type="ECO:0000313" key="7">
    <source>
        <dbReference type="Proteomes" id="UP000490939"/>
    </source>
</evidence>
<name>A0A8H3V8N7_VENIN</name>
<dbReference type="Proteomes" id="UP000447873">
    <property type="component" value="Unassembled WGS sequence"/>
</dbReference>
<feature type="region of interest" description="Disordered" evidence="1">
    <location>
        <begin position="33"/>
        <end position="100"/>
    </location>
</feature>
<evidence type="ECO:0000313" key="3">
    <source>
        <dbReference type="EMBL" id="KAE9975724.1"/>
    </source>
</evidence>
<evidence type="ECO:0000256" key="2">
    <source>
        <dbReference type="SAM" id="SignalP"/>
    </source>
</evidence>